<keyword evidence="1" id="KW-1185">Reference proteome</keyword>
<accession>A0A1I7V3T7</accession>
<evidence type="ECO:0000313" key="2">
    <source>
        <dbReference type="WBParaSite" id="Csp11.Scaffold630.g22113.t1"/>
    </source>
</evidence>
<proteinExistence type="predicted"/>
<dbReference type="WBParaSite" id="Csp11.Scaffold630.g22113.t1">
    <property type="protein sequence ID" value="Csp11.Scaffold630.g22113.t1"/>
    <property type="gene ID" value="Csp11.Scaffold630.g22113"/>
</dbReference>
<reference evidence="2" key="1">
    <citation type="submission" date="2016-11" db="UniProtKB">
        <authorList>
            <consortium name="WormBaseParasite"/>
        </authorList>
    </citation>
    <scope>IDENTIFICATION</scope>
</reference>
<dbReference type="AlphaFoldDB" id="A0A1I7V3T7"/>
<organism evidence="1 2">
    <name type="scientific">Caenorhabditis tropicalis</name>
    <dbReference type="NCBI Taxonomy" id="1561998"/>
    <lineage>
        <taxon>Eukaryota</taxon>
        <taxon>Metazoa</taxon>
        <taxon>Ecdysozoa</taxon>
        <taxon>Nematoda</taxon>
        <taxon>Chromadorea</taxon>
        <taxon>Rhabditida</taxon>
        <taxon>Rhabditina</taxon>
        <taxon>Rhabditomorpha</taxon>
        <taxon>Rhabditoidea</taxon>
        <taxon>Rhabditidae</taxon>
        <taxon>Peloderinae</taxon>
        <taxon>Caenorhabditis</taxon>
    </lineage>
</organism>
<dbReference type="Proteomes" id="UP000095282">
    <property type="component" value="Unplaced"/>
</dbReference>
<evidence type="ECO:0000313" key="1">
    <source>
        <dbReference type="Proteomes" id="UP000095282"/>
    </source>
</evidence>
<protein>
    <submittedName>
        <fullName evidence="2">Uncharacterized protein</fullName>
    </submittedName>
</protein>
<sequence length="67" mass="7736">MTTWSRLSSCTDKDDRIPGIPLIRRSSQKSCRIRETSKRKRDFEIAIGKEIMRDSGHHVEAVPRAPK</sequence>
<name>A0A1I7V3T7_9PELO</name>